<dbReference type="SMART" id="SM00208">
    <property type="entry name" value="TNFR"/>
    <property type="match status" value="2"/>
</dbReference>
<evidence type="ECO:0000313" key="7">
    <source>
        <dbReference type="EMBL" id="KAK2860837.1"/>
    </source>
</evidence>
<dbReference type="GO" id="GO:0005615">
    <property type="term" value="C:extracellular space"/>
    <property type="evidence" value="ECO:0007669"/>
    <property type="project" value="TreeGrafter"/>
</dbReference>
<dbReference type="PANTHER" id="PTHR24042">
    <property type="entry name" value="NEL HOMOLOG"/>
    <property type="match status" value="1"/>
</dbReference>
<dbReference type="GO" id="GO:0032502">
    <property type="term" value="P:developmental process"/>
    <property type="evidence" value="ECO:0007669"/>
    <property type="project" value="UniProtKB-ARBA"/>
</dbReference>
<dbReference type="PROSITE" id="PS00652">
    <property type="entry name" value="TNFR_NGFR_1"/>
    <property type="match status" value="2"/>
</dbReference>
<sequence length="829" mass="91087">MAPMSTLLWLLICVVAFAGCAAEVCAGTRCPGACAGGRCASGRAETLRRPAVPYTIIHPRHQENTRSNSDTTEAQARAQARDGCAGDGQCAQAKRRPCAGRECITHMRDGTERAPREFGTQNGIQLACDVKSGTNEVPSEDALVLQIHLAKGQEKLVQELRAQQDEVRHLQNGLKDQQDILQAQQKEILEQQRRIFDQMEQVKVQYRLVTDIFRNADQYKDLESHLDSIRSEIRTHTMEAYTMPTVDMDESVMEFGRQMRGCSSCQANEYCDFSGAWPRCEKCTVCLPGFFLVSQCSIHSDRMCQDRDECLEIQHLCGDEHQCLNTPGGFRCTGMSAEDAAAGMCGHSYFYNTELQECQACSECDSQNMAYSCSAMRDTVCSSSSETRLSLSWYGEVSPVQGAKFPNMQLHIQGHSDGTLVSCTNSWLVLHQHGLVWVDHNLALRHGCRSFVQAGLRVNSSEDGGRDLSGVRMEQRDGKSLQSISVTGVTIVDPGHTLSLFLKSTSNHCNAENERVHLQSGLVAPFSLLWLSHDTGAVAMTAQTVVSAHFHTNYQPSFRTSSVSDPYMVTLTHDNRGIRFTEKGTVKFVLQQAVYSMGQACISEGFFMLVYVNRNGSSVELTRVFKPGVHYRDTSISLSAAAAVDAGDTLTFEILAPAECSVRYFSDDSGISMLSLMWIPSSVSSSLSATVSNRGLPFGAVRNKPLFFHQTSPAVAQLELASTNKPHAHRNFIFREAGTASIALDLRLIHSCSVIELTLVQQGTTPTVLARQIGGQMPEGSEWASLGLRVSVMVQNSTEVYVTVDCVRGRINQIAHEAGSSISFLWIAA</sequence>
<dbReference type="InterPro" id="IPR051586">
    <property type="entry name" value="PKC-binding_NELL"/>
</dbReference>
<dbReference type="PANTHER" id="PTHR24042:SF6">
    <property type="entry name" value="SI:CH211-252F13.5"/>
    <property type="match status" value="1"/>
</dbReference>
<feature type="repeat" description="TNFR-Cys" evidence="3">
    <location>
        <begin position="344"/>
        <end position="381"/>
    </location>
</feature>
<evidence type="ECO:0000313" key="8">
    <source>
        <dbReference type="Proteomes" id="UP001187315"/>
    </source>
</evidence>
<dbReference type="CDD" id="cd00054">
    <property type="entry name" value="EGF_CA"/>
    <property type="match status" value="1"/>
</dbReference>
<dbReference type="Gene3D" id="2.10.50.10">
    <property type="entry name" value="Tumor Necrosis Factor Receptor, subunit A, domain 2"/>
    <property type="match status" value="1"/>
</dbReference>
<feature type="chain" id="PRO_5041701750" description="TNFR-Cys domain-containing protein" evidence="5">
    <location>
        <begin position="23"/>
        <end position="829"/>
    </location>
</feature>
<evidence type="ECO:0000256" key="4">
    <source>
        <dbReference type="SAM" id="Coils"/>
    </source>
</evidence>
<organism evidence="7 8">
    <name type="scientific">Tachysurus vachellii</name>
    <name type="common">Darkbarbel catfish</name>
    <name type="synonym">Pelteobagrus vachellii</name>
    <dbReference type="NCBI Taxonomy" id="175792"/>
    <lineage>
        <taxon>Eukaryota</taxon>
        <taxon>Metazoa</taxon>
        <taxon>Chordata</taxon>
        <taxon>Craniata</taxon>
        <taxon>Vertebrata</taxon>
        <taxon>Euteleostomi</taxon>
        <taxon>Actinopterygii</taxon>
        <taxon>Neopterygii</taxon>
        <taxon>Teleostei</taxon>
        <taxon>Ostariophysi</taxon>
        <taxon>Siluriformes</taxon>
        <taxon>Bagridae</taxon>
        <taxon>Tachysurus</taxon>
    </lineage>
</organism>
<feature type="signal peptide" evidence="5">
    <location>
        <begin position="1"/>
        <end position="22"/>
    </location>
</feature>
<feature type="repeat" description="TNFR-Cys" evidence="3">
    <location>
        <begin position="264"/>
        <end position="304"/>
    </location>
</feature>
<name>A0AA88T4M1_TACVA</name>
<protein>
    <recommendedName>
        <fullName evidence="6">TNFR-Cys domain-containing protein</fullName>
    </recommendedName>
</protein>
<keyword evidence="8" id="KW-1185">Reference proteome</keyword>
<dbReference type="PROSITE" id="PS01187">
    <property type="entry name" value="EGF_CA"/>
    <property type="match status" value="1"/>
</dbReference>
<comment type="caution">
    <text evidence="3">Lacks conserved residue(s) required for the propagation of feature annotation.</text>
</comment>
<dbReference type="EMBL" id="JAVHJS010000004">
    <property type="protein sequence ID" value="KAK2860837.1"/>
    <property type="molecule type" value="Genomic_DNA"/>
</dbReference>
<dbReference type="InterPro" id="IPR018097">
    <property type="entry name" value="EGF_Ca-bd_CS"/>
</dbReference>
<feature type="disulfide bond" evidence="3">
    <location>
        <begin position="265"/>
        <end position="280"/>
    </location>
</feature>
<dbReference type="Gene3D" id="2.10.25.10">
    <property type="entry name" value="Laminin"/>
    <property type="match status" value="1"/>
</dbReference>
<evidence type="ECO:0000256" key="5">
    <source>
        <dbReference type="SAM" id="SignalP"/>
    </source>
</evidence>
<keyword evidence="4" id="KW-0175">Coiled coil</keyword>
<keyword evidence="2" id="KW-0325">Glycoprotein</keyword>
<accession>A0AA88T4M1</accession>
<evidence type="ECO:0000256" key="2">
    <source>
        <dbReference type="ARBA" id="ARBA00023180"/>
    </source>
</evidence>
<feature type="disulfide bond" evidence="3">
    <location>
        <begin position="283"/>
        <end position="296"/>
    </location>
</feature>
<evidence type="ECO:0000259" key="6">
    <source>
        <dbReference type="PROSITE" id="PS50050"/>
    </source>
</evidence>
<evidence type="ECO:0000256" key="3">
    <source>
        <dbReference type="PROSITE-ProRule" id="PRU00206"/>
    </source>
</evidence>
<feature type="domain" description="TNFR-Cys" evidence="6">
    <location>
        <begin position="264"/>
        <end position="304"/>
    </location>
</feature>
<dbReference type="Proteomes" id="UP001187315">
    <property type="component" value="Unassembled WGS sequence"/>
</dbReference>
<gene>
    <name evidence="7" type="ORF">Q7C36_005003</name>
</gene>
<dbReference type="GO" id="GO:0008201">
    <property type="term" value="F:heparin binding"/>
    <property type="evidence" value="ECO:0007669"/>
    <property type="project" value="TreeGrafter"/>
</dbReference>
<keyword evidence="1 3" id="KW-1015">Disulfide bond</keyword>
<comment type="caution">
    <text evidence="7">The sequence shown here is derived from an EMBL/GenBank/DDBJ whole genome shotgun (WGS) entry which is preliminary data.</text>
</comment>
<feature type="disulfide bond" evidence="3">
    <location>
        <begin position="286"/>
        <end position="304"/>
    </location>
</feature>
<reference evidence="7" key="1">
    <citation type="submission" date="2023-08" db="EMBL/GenBank/DDBJ databases">
        <title>Pelteobagrus vachellii genome.</title>
        <authorList>
            <person name="Liu H."/>
        </authorList>
    </citation>
    <scope>NUCLEOTIDE SEQUENCE</scope>
    <source>
        <strain evidence="7">PRFRI_2022a</strain>
        <tissue evidence="7">Muscle</tissue>
    </source>
</reference>
<dbReference type="Pfam" id="PF00020">
    <property type="entry name" value="TNFR_c6"/>
    <property type="match status" value="1"/>
</dbReference>
<keyword evidence="5" id="KW-0732">Signal</keyword>
<feature type="domain" description="TNFR-Cys" evidence="6">
    <location>
        <begin position="344"/>
        <end position="381"/>
    </location>
</feature>
<dbReference type="PROSITE" id="PS50050">
    <property type="entry name" value="TNFR_NGFR_2"/>
    <property type="match status" value="2"/>
</dbReference>
<feature type="coiled-coil region" evidence="4">
    <location>
        <begin position="153"/>
        <end position="194"/>
    </location>
</feature>
<evidence type="ECO:0000256" key="1">
    <source>
        <dbReference type="ARBA" id="ARBA00023157"/>
    </source>
</evidence>
<dbReference type="AlphaFoldDB" id="A0AA88T4M1"/>
<dbReference type="GO" id="GO:0005509">
    <property type="term" value="F:calcium ion binding"/>
    <property type="evidence" value="ECO:0007669"/>
    <property type="project" value="InterPro"/>
</dbReference>
<dbReference type="InterPro" id="IPR001368">
    <property type="entry name" value="TNFR/NGFR_Cys_rich_reg"/>
</dbReference>
<proteinExistence type="predicted"/>